<gene>
    <name evidence="2" type="ORF">FAGAP_7933</name>
</gene>
<dbReference type="PANTHER" id="PTHR10622">
    <property type="entry name" value="HET DOMAIN-CONTAINING PROTEIN"/>
    <property type="match status" value="1"/>
</dbReference>
<dbReference type="InterPro" id="IPR058525">
    <property type="entry name" value="DUF8212"/>
</dbReference>
<evidence type="ECO:0000313" key="3">
    <source>
        <dbReference type="Proteomes" id="UP000737391"/>
    </source>
</evidence>
<evidence type="ECO:0000313" key="2">
    <source>
        <dbReference type="EMBL" id="KAF4495919.1"/>
    </source>
</evidence>
<proteinExistence type="predicted"/>
<sequence>MSETDVIVNLITQITGIDQAILSLPTADCFLRSRLHAESIAERMSWASERQTTRNEVTAYCLLGIFGINMPLIYGEGENSFMRLQEEILKRSDDQTLLAWYPEAGPADSGVLAASPAAFANCKDFIPCDVGMPAPTFQMTNKGLRIEMPLSSDSFRDGRYGLLQCRMKQDPTTMIAIPLASCSNNLTGGHGHLPSVNLLPSFSFTSSIAQPPTYTVFLESIPENFYIAEVYPPNQSQQPDPRIIMTGTPEDEDQVSSRVAMVLIRVLSTMWNPSS</sequence>
<name>A0A9P5EAL1_9HYPO</name>
<feature type="domain" description="DUF8212" evidence="1">
    <location>
        <begin position="80"/>
        <end position="101"/>
    </location>
</feature>
<accession>A0A9P5EAL1</accession>
<dbReference type="EMBL" id="LUFC02000596">
    <property type="protein sequence ID" value="KAF4495919.1"/>
    <property type="molecule type" value="Genomic_DNA"/>
</dbReference>
<dbReference type="AlphaFoldDB" id="A0A9P5EAL1"/>
<dbReference type="Pfam" id="PF26640">
    <property type="entry name" value="DUF8212"/>
    <property type="match status" value="1"/>
</dbReference>
<dbReference type="PANTHER" id="PTHR10622:SF10">
    <property type="entry name" value="HET DOMAIN-CONTAINING PROTEIN"/>
    <property type="match status" value="1"/>
</dbReference>
<reference evidence="2" key="1">
    <citation type="submission" date="2020-01" db="EMBL/GenBank/DDBJ databases">
        <title>Identification and distribution of gene clusters putatively required for synthesis of sphingolipid metabolism inhibitors in phylogenetically diverse species of the filamentous fungus Fusarium.</title>
        <authorList>
            <person name="Kim H.-S."/>
            <person name="Busman M."/>
            <person name="Brown D.W."/>
            <person name="Divon H."/>
            <person name="Uhlig S."/>
            <person name="Proctor R.H."/>
        </authorList>
    </citation>
    <scope>NUCLEOTIDE SEQUENCE</scope>
    <source>
        <strain evidence="2">NRRL 31653</strain>
    </source>
</reference>
<dbReference type="Proteomes" id="UP000737391">
    <property type="component" value="Unassembled WGS sequence"/>
</dbReference>
<evidence type="ECO:0000259" key="1">
    <source>
        <dbReference type="Pfam" id="PF26640"/>
    </source>
</evidence>
<dbReference type="OrthoDB" id="20872at2759"/>
<comment type="caution">
    <text evidence="2">The sequence shown here is derived from an EMBL/GenBank/DDBJ whole genome shotgun (WGS) entry which is preliminary data.</text>
</comment>
<keyword evidence="3" id="KW-1185">Reference proteome</keyword>
<organism evidence="2 3">
    <name type="scientific">Fusarium agapanthi</name>
    <dbReference type="NCBI Taxonomy" id="1803897"/>
    <lineage>
        <taxon>Eukaryota</taxon>
        <taxon>Fungi</taxon>
        <taxon>Dikarya</taxon>
        <taxon>Ascomycota</taxon>
        <taxon>Pezizomycotina</taxon>
        <taxon>Sordariomycetes</taxon>
        <taxon>Hypocreomycetidae</taxon>
        <taxon>Hypocreales</taxon>
        <taxon>Nectriaceae</taxon>
        <taxon>Fusarium</taxon>
        <taxon>Fusarium fujikuroi species complex</taxon>
    </lineage>
</organism>
<protein>
    <submittedName>
        <fullName evidence="2">Beta transducin</fullName>
    </submittedName>
</protein>